<proteinExistence type="predicted"/>
<reference evidence="2" key="3">
    <citation type="submission" date="2025-09" db="UniProtKB">
        <authorList>
            <consortium name="Ensembl"/>
        </authorList>
    </citation>
    <scope>IDENTIFICATION</scope>
</reference>
<sequence>METPSPQDDNAPIHTARIVKEWHEEHSNEVEHLVWPAQSPDLNIIEHLWSVLEIQVRRRFPPPSSLKELEGILTEEWLKIPLETIHKLYESIPRRIEAVIAAKGGPTPY</sequence>
<dbReference type="GO" id="GO:0003676">
    <property type="term" value="F:nucleic acid binding"/>
    <property type="evidence" value="ECO:0007669"/>
    <property type="project" value="InterPro"/>
</dbReference>
<dbReference type="Pfam" id="PF13358">
    <property type="entry name" value="DDE_3"/>
    <property type="match status" value="1"/>
</dbReference>
<organism evidence="2 3">
    <name type="scientific">Sphaeramia orbicularis</name>
    <name type="common">orbiculate cardinalfish</name>
    <dbReference type="NCBI Taxonomy" id="375764"/>
    <lineage>
        <taxon>Eukaryota</taxon>
        <taxon>Metazoa</taxon>
        <taxon>Chordata</taxon>
        <taxon>Craniata</taxon>
        <taxon>Vertebrata</taxon>
        <taxon>Euteleostomi</taxon>
        <taxon>Actinopterygii</taxon>
        <taxon>Neopterygii</taxon>
        <taxon>Teleostei</taxon>
        <taxon>Neoteleostei</taxon>
        <taxon>Acanthomorphata</taxon>
        <taxon>Gobiaria</taxon>
        <taxon>Kurtiformes</taxon>
        <taxon>Apogonoidei</taxon>
        <taxon>Apogonidae</taxon>
        <taxon>Apogoninae</taxon>
        <taxon>Sphaeramia</taxon>
    </lineage>
</organism>
<dbReference type="Proteomes" id="UP000472271">
    <property type="component" value="Chromosome 14"/>
</dbReference>
<keyword evidence="3" id="KW-1185">Reference proteome</keyword>
<reference evidence="2" key="2">
    <citation type="submission" date="2025-08" db="UniProtKB">
        <authorList>
            <consortium name="Ensembl"/>
        </authorList>
    </citation>
    <scope>IDENTIFICATION</scope>
</reference>
<feature type="domain" description="Tc1-like transposase DDE" evidence="1">
    <location>
        <begin position="9"/>
        <end position="59"/>
    </location>
</feature>
<reference evidence="2" key="1">
    <citation type="submission" date="2019-06" db="EMBL/GenBank/DDBJ databases">
        <authorList>
            <consortium name="Wellcome Sanger Institute Data Sharing"/>
        </authorList>
    </citation>
    <scope>NUCLEOTIDE SEQUENCE [LARGE SCALE GENOMIC DNA]</scope>
</reference>
<accession>A0A673AAQ8</accession>
<dbReference type="Ensembl" id="ENSSORT00005026586.1">
    <property type="protein sequence ID" value="ENSSORP00005025818.1"/>
    <property type="gene ID" value="ENSSORG00005012412.1"/>
</dbReference>
<dbReference type="AlphaFoldDB" id="A0A673AAQ8"/>
<dbReference type="InParanoid" id="A0A673AAQ8"/>
<dbReference type="InterPro" id="IPR036397">
    <property type="entry name" value="RNaseH_sf"/>
</dbReference>
<evidence type="ECO:0000313" key="3">
    <source>
        <dbReference type="Proteomes" id="UP000472271"/>
    </source>
</evidence>
<protein>
    <recommendedName>
        <fullName evidence="1">Tc1-like transposase DDE domain-containing protein</fullName>
    </recommendedName>
</protein>
<dbReference type="Gene3D" id="3.30.420.10">
    <property type="entry name" value="Ribonuclease H-like superfamily/Ribonuclease H"/>
    <property type="match status" value="1"/>
</dbReference>
<evidence type="ECO:0000313" key="2">
    <source>
        <dbReference type="Ensembl" id="ENSSORP00005025818.1"/>
    </source>
</evidence>
<dbReference type="InterPro" id="IPR038717">
    <property type="entry name" value="Tc1-like_DDE_dom"/>
</dbReference>
<name>A0A673AAQ8_9TELE</name>
<evidence type="ECO:0000259" key="1">
    <source>
        <dbReference type="Pfam" id="PF13358"/>
    </source>
</evidence>